<dbReference type="PANTHER" id="PTHR46372:SF26">
    <property type="entry name" value="(WILD MALAYSIAN BANANA) HYPOTHETICAL PROTEIN"/>
    <property type="match status" value="1"/>
</dbReference>
<dbReference type="GO" id="GO:0005874">
    <property type="term" value="C:microtubule"/>
    <property type="evidence" value="ECO:0007669"/>
    <property type="project" value="UniProtKB-KW"/>
</dbReference>
<feature type="compositionally biased region" description="Basic and acidic residues" evidence="6">
    <location>
        <begin position="375"/>
        <end position="395"/>
    </location>
</feature>
<organism evidence="8 9">
    <name type="scientific">Ensete ventricosum</name>
    <name type="common">Abyssinian banana</name>
    <name type="synonym">Musa ensete</name>
    <dbReference type="NCBI Taxonomy" id="4639"/>
    <lineage>
        <taxon>Eukaryota</taxon>
        <taxon>Viridiplantae</taxon>
        <taxon>Streptophyta</taxon>
        <taxon>Embryophyta</taxon>
        <taxon>Tracheophyta</taxon>
        <taxon>Spermatophyta</taxon>
        <taxon>Magnoliopsida</taxon>
        <taxon>Liliopsida</taxon>
        <taxon>Zingiberales</taxon>
        <taxon>Musaceae</taxon>
        <taxon>Ensete</taxon>
    </lineage>
</organism>
<feature type="region of interest" description="Disordered" evidence="6">
    <location>
        <begin position="33"/>
        <end position="67"/>
    </location>
</feature>
<dbReference type="InterPro" id="IPR044806">
    <property type="entry name" value="WVD2/WDL1-4"/>
</dbReference>
<evidence type="ECO:0000313" key="9">
    <source>
        <dbReference type="Proteomes" id="UP001222027"/>
    </source>
</evidence>
<dbReference type="AlphaFoldDB" id="A0AAV8P681"/>
<feature type="compositionally biased region" description="Basic and acidic residues" evidence="6">
    <location>
        <begin position="202"/>
        <end position="213"/>
    </location>
</feature>
<feature type="compositionally biased region" description="Basic and acidic residues" evidence="6">
    <location>
        <begin position="500"/>
        <end position="515"/>
    </location>
</feature>
<feature type="compositionally biased region" description="Basic residues" evidence="6">
    <location>
        <begin position="430"/>
        <end position="439"/>
    </location>
</feature>
<dbReference type="GO" id="GO:0008017">
    <property type="term" value="F:microtubule binding"/>
    <property type="evidence" value="ECO:0007669"/>
    <property type="project" value="InterPro"/>
</dbReference>
<name>A0AAV8P681_ENSVE</name>
<protein>
    <recommendedName>
        <fullName evidence="7">TPX2 C-terminal domain-containing protein</fullName>
    </recommendedName>
</protein>
<keyword evidence="3" id="KW-0963">Cytoplasm</keyword>
<feature type="region of interest" description="Disordered" evidence="6">
    <location>
        <begin position="293"/>
        <end position="353"/>
    </location>
</feature>
<dbReference type="Pfam" id="PF06886">
    <property type="entry name" value="TPX2"/>
    <property type="match status" value="1"/>
</dbReference>
<feature type="region of interest" description="Disordered" evidence="6">
    <location>
        <begin position="179"/>
        <end position="239"/>
    </location>
</feature>
<feature type="region of interest" description="Disordered" evidence="6">
    <location>
        <begin position="375"/>
        <end position="534"/>
    </location>
</feature>
<feature type="compositionally biased region" description="Polar residues" evidence="6">
    <location>
        <begin position="293"/>
        <end position="314"/>
    </location>
</feature>
<evidence type="ECO:0000256" key="1">
    <source>
        <dbReference type="ARBA" id="ARBA00004245"/>
    </source>
</evidence>
<sequence length="569" mass="61482">MLPPVTERLTDRVRCASITSRLRGGQLATRLMERRNDWSGSDGRDLSTSLTTSQASSCLPTSDLNRPILPRNKSSSFIFCDDRTVHRPDHRRSSLVRGSVDSLLIRCSDATPTGSLQRYCNMESGDGIELELNKGTVEKAPENNGFSSHINKENEVIENGADAVHADGGSEGASKVEVINSTGDKDGDTVTATENKASNPSKKGEADVNDRSRKTPKSPHVLNGSTIESQKKKNVLSQSVSFPSRGSLANNFRAITTSTRQSKVASLITNGDLAAKPSALTAVPSVRRTSVSLKTGSAEANGTSAESAQSNGSKTKPLKHALPAKKDDDTHSTASSSTPHARKSTGSAFNFRLDERAEKRKEFFMKLEEKNHAKELEKTNLQEKSKESQEAEIRQLRKSLTFKATPIPTFYQEPGPPKAELKKIPPTRARSPKLGRRKPYVTAADGHSETGNTNESPHPMSSLTKPNEGSASSKGNPMAASKNSKKKSLAKLPSQKSRTIKLDSESVRRTPKTEEVDVGNSDNRPTEVSAETNTEVELASVAEDRIGENKTIANLLETDIGPSEVSVQG</sequence>
<comment type="subcellular location">
    <subcellularLocation>
        <location evidence="1">Cytoplasm</location>
        <location evidence="1">Cytoskeleton</location>
    </subcellularLocation>
</comment>
<accession>A0AAV8P681</accession>
<gene>
    <name evidence="8" type="ORF">OPV22_029548</name>
</gene>
<dbReference type="Proteomes" id="UP001222027">
    <property type="component" value="Unassembled WGS sequence"/>
</dbReference>
<reference evidence="8 9" key="1">
    <citation type="submission" date="2022-12" db="EMBL/GenBank/DDBJ databases">
        <title>Chromosome-scale assembly of the Ensete ventricosum genome.</title>
        <authorList>
            <person name="Dussert Y."/>
            <person name="Stocks J."/>
            <person name="Wendawek A."/>
            <person name="Woldeyes F."/>
            <person name="Nichols R.A."/>
            <person name="Borrell J.S."/>
        </authorList>
    </citation>
    <scope>NUCLEOTIDE SEQUENCE [LARGE SCALE GENOMIC DNA]</scope>
    <source>
        <strain evidence="9">cv. Maze</strain>
        <tissue evidence="8">Seeds</tissue>
    </source>
</reference>
<evidence type="ECO:0000259" key="7">
    <source>
        <dbReference type="Pfam" id="PF06886"/>
    </source>
</evidence>
<keyword evidence="9" id="KW-1185">Reference proteome</keyword>
<feature type="compositionally biased region" description="Polar residues" evidence="6">
    <location>
        <begin position="190"/>
        <end position="201"/>
    </location>
</feature>
<evidence type="ECO:0000256" key="2">
    <source>
        <dbReference type="ARBA" id="ARBA00005885"/>
    </source>
</evidence>
<dbReference type="GO" id="GO:0000226">
    <property type="term" value="P:microtubule cytoskeleton organization"/>
    <property type="evidence" value="ECO:0007669"/>
    <property type="project" value="InterPro"/>
</dbReference>
<evidence type="ECO:0000256" key="3">
    <source>
        <dbReference type="ARBA" id="ARBA00022490"/>
    </source>
</evidence>
<keyword evidence="4" id="KW-0493">Microtubule</keyword>
<dbReference type="PANTHER" id="PTHR46372">
    <property type="entry name" value="PROTEIN WVD2-LIKE 3"/>
    <property type="match status" value="1"/>
</dbReference>
<comment type="caution">
    <text evidence="8">The sequence shown here is derived from an EMBL/GenBank/DDBJ whole genome shotgun (WGS) entry which is preliminary data.</text>
</comment>
<feature type="compositionally biased region" description="Basic and acidic residues" evidence="6">
    <location>
        <begin position="33"/>
        <end position="45"/>
    </location>
</feature>
<evidence type="ECO:0000313" key="8">
    <source>
        <dbReference type="EMBL" id="KAJ8466996.1"/>
    </source>
</evidence>
<evidence type="ECO:0000256" key="5">
    <source>
        <dbReference type="ARBA" id="ARBA00023212"/>
    </source>
</evidence>
<dbReference type="InterPro" id="IPR027329">
    <property type="entry name" value="TPX2_C"/>
</dbReference>
<feature type="domain" description="TPX2 C-terminal" evidence="7">
    <location>
        <begin position="349"/>
        <end position="424"/>
    </location>
</feature>
<keyword evidence="5" id="KW-0206">Cytoskeleton</keyword>
<feature type="compositionally biased region" description="Low complexity" evidence="6">
    <location>
        <begin position="46"/>
        <end position="59"/>
    </location>
</feature>
<comment type="similarity">
    <text evidence="2">Belongs to the TPX2 family.</text>
</comment>
<proteinExistence type="inferred from homology"/>
<dbReference type="EMBL" id="JAQQAF010000008">
    <property type="protein sequence ID" value="KAJ8466996.1"/>
    <property type="molecule type" value="Genomic_DNA"/>
</dbReference>
<feature type="compositionally biased region" description="Polar residues" evidence="6">
    <location>
        <begin position="449"/>
        <end position="475"/>
    </location>
</feature>
<evidence type="ECO:0000256" key="6">
    <source>
        <dbReference type="SAM" id="MobiDB-lite"/>
    </source>
</evidence>
<evidence type="ECO:0000256" key="4">
    <source>
        <dbReference type="ARBA" id="ARBA00022701"/>
    </source>
</evidence>